<dbReference type="SUPFAM" id="SSF50156">
    <property type="entry name" value="PDZ domain-like"/>
    <property type="match status" value="1"/>
</dbReference>
<name>A0A1J4U263_9BACT</name>
<dbReference type="GO" id="GO:0006508">
    <property type="term" value="P:proteolysis"/>
    <property type="evidence" value="ECO:0007669"/>
    <property type="project" value="TreeGrafter"/>
</dbReference>
<feature type="transmembrane region" description="Helical" evidence="2">
    <location>
        <begin position="48"/>
        <end position="67"/>
    </location>
</feature>
<accession>A0A1J4U263</accession>
<dbReference type="EMBL" id="MNVB01000048">
    <property type="protein sequence ID" value="OIO16925.1"/>
    <property type="molecule type" value="Genomic_DNA"/>
</dbReference>
<dbReference type="Proteomes" id="UP000182465">
    <property type="component" value="Unassembled WGS sequence"/>
</dbReference>
<dbReference type="GO" id="GO:0004252">
    <property type="term" value="F:serine-type endopeptidase activity"/>
    <property type="evidence" value="ECO:0007669"/>
    <property type="project" value="TreeGrafter"/>
</dbReference>
<dbReference type="InterPro" id="IPR009003">
    <property type="entry name" value="Peptidase_S1_PA"/>
</dbReference>
<evidence type="ECO:0000313" key="4">
    <source>
        <dbReference type="EMBL" id="OIO16925.1"/>
    </source>
</evidence>
<proteinExistence type="inferred from homology"/>
<dbReference type="Gene3D" id="2.40.10.120">
    <property type="match status" value="1"/>
</dbReference>
<comment type="similarity">
    <text evidence="1">Belongs to the peptidase S1C family.</text>
</comment>
<organism evidence="4 5">
    <name type="scientific">Candidatus Kuenenbacteria bacterium CG1_02_38_13</name>
    <dbReference type="NCBI Taxonomy" id="1805235"/>
    <lineage>
        <taxon>Bacteria</taxon>
        <taxon>Candidatus Kueneniibacteriota</taxon>
    </lineage>
</organism>
<evidence type="ECO:0000256" key="1">
    <source>
        <dbReference type="ARBA" id="ARBA00010541"/>
    </source>
</evidence>
<reference evidence="4" key="1">
    <citation type="journal article" date="2016" name="Environ. Microbiol.">
        <title>Genomic resolution of a cold subsurface aquifer community provides metabolic insights for novel microbes adapted to high CO concentrations.</title>
        <authorList>
            <person name="Probst A.J."/>
            <person name="Castelle C.J."/>
            <person name="Singh A."/>
            <person name="Brown C.T."/>
            <person name="Anantharaman K."/>
            <person name="Sharon I."/>
            <person name="Hug L.A."/>
            <person name="Burstein D."/>
            <person name="Emerson J.B."/>
            <person name="Thomas B.C."/>
            <person name="Banfield J.F."/>
        </authorList>
    </citation>
    <scope>NUCLEOTIDE SEQUENCE [LARGE SCALE GENOMIC DNA]</scope>
    <source>
        <strain evidence="4">CG1_02_38_13</strain>
    </source>
</reference>
<keyword evidence="2" id="KW-0472">Membrane</keyword>
<keyword evidence="2" id="KW-1133">Transmembrane helix</keyword>
<comment type="caution">
    <text evidence="4">The sequence shown here is derived from an EMBL/GenBank/DDBJ whole genome shotgun (WGS) entry which is preliminary data.</text>
</comment>
<dbReference type="PANTHER" id="PTHR22939:SF129">
    <property type="entry name" value="SERINE PROTEASE HTRA2, MITOCHONDRIAL"/>
    <property type="match status" value="1"/>
</dbReference>
<gene>
    <name evidence="4" type="ORF">AUJ29_02140</name>
</gene>
<dbReference type="SUPFAM" id="SSF50494">
    <property type="entry name" value="Trypsin-like serine proteases"/>
    <property type="match status" value="1"/>
</dbReference>
<dbReference type="Gene3D" id="2.30.42.10">
    <property type="match status" value="1"/>
</dbReference>
<dbReference type="PANTHER" id="PTHR22939">
    <property type="entry name" value="SERINE PROTEASE FAMILY S1C HTRA-RELATED"/>
    <property type="match status" value="1"/>
</dbReference>
<dbReference type="Pfam" id="PF13365">
    <property type="entry name" value="Trypsin_2"/>
    <property type="match status" value="1"/>
</dbReference>
<evidence type="ECO:0000259" key="3">
    <source>
        <dbReference type="Pfam" id="PF13180"/>
    </source>
</evidence>
<dbReference type="Pfam" id="PF13180">
    <property type="entry name" value="PDZ_2"/>
    <property type="match status" value="1"/>
</dbReference>
<keyword evidence="2" id="KW-0812">Transmembrane</keyword>
<dbReference type="AlphaFoldDB" id="A0A1J4U263"/>
<sequence>MKKFTVKSIRKTEKPAADKEIAKEEIVDIYKETQNLPEIQKPVYHKSIWVLVVLVSMLFGFASSFAYDFLFTIDVGTANSQKIIIEKQEEVTVAADERLRELGKTINPVIVNFYDQTKGVDWQFYQDDYSFGNGFILTTDGWIVTVKSVMNKIGNKKYALLTADYKIYTAEKILSDPTSDVVFVKIKADDLPVVKFGDASDVSSGQEVFGFIASYPESRRASLHIADLQFSALEDVVASSEKHSHFFSSREGYDPSLIGAPLVNLSGEIIAVVVDSNSAMPVAYLETAIDDLSKKEKIYRPYFGVHYINLAKYPRVDAASGEMRDRGALLSGWQNLTAVVKGSPADKAGLKVGDIITMVEDELVNGKKSLTQIIGDYNPGDKIGLTVLSNGREKVVETELGVMD</sequence>
<dbReference type="InterPro" id="IPR036034">
    <property type="entry name" value="PDZ_sf"/>
</dbReference>
<evidence type="ECO:0000256" key="2">
    <source>
        <dbReference type="SAM" id="Phobius"/>
    </source>
</evidence>
<dbReference type="InterPro" id="IPR001478">
    <property type="entry name" value="PDZ"/>
</dbReference>
<feature type="domain" description="PDZ" evidence="3">
    <location>
        <begin position="338"/>
        <end position="400"/>
    </location>
</feature>
<evidence type="ECO:0000313" key="5">
    <source>
        <dbReference type="Proteomes" id="UP000182465"/>
    </source>
</evidence>
<protein>
    <recommendedName>
        <fullName evidence="3">PDZ domain-containing protein</fullName>
    </recommendedName>
</protein>